<reference evidence="1 2" key="1">
    <citation type="submission" date="2020-08" db="EMBL/GenBank/DDBJ databases">
        <title>Sequencing the genomes of 1000 actinobacteria strains.</title>
        <authorList>
            <person name="Klenk H.-P."/>
        </authorList>
    </citation>
    <scope>NUCLEOTIDE SEQUENCE [LARGE SCALE GENOMIC DNA]</scope>
    <source>
        <strain evidence="1 2">DSM 102030</strain>
    </source>
</reference>
<dbReference type="AlphaFoldDB" id="A0A7W7W3K7"/>
<keyword evidence="2" id="KW-1185">Reference proteome</keyword>
<dbReference type="Proteomes" id="UP000523007">
    <property type="component" value="Unassembled WGS sequence"/>
</dbReference>
<dbReference type="EMBL" id="JACHJT010000001">
    <property type="protein sequence ID" value="MBB4931815.1"/>
    <property type="molecule type" value="Genomic_DNA"/>
</dbReference>
<evidence type="ECO:0000313" key="2">
    <source>
        <dbReference type="Proteomes" id="UP000523007"/>
    </source>
</evidence>
<name>A0A7W7W3K7_9ACTN</name>
<comment type="caution">
    <text evidence="1">The sequence shown here is derived from an EMBL/GenBank/DDBJ whole genome shotgun (WGS) entry which is preliminary data.</text>
</comment>
<dbReference type="RefSeq" id="WP_184578582.1">
    <property type="nucleotide sequence ID" value="NZ_JACHJT010000001.1"/>
</dbReference>
<sequence length="95" mass="10536">MSWHPRTFYALACDQCETVLPSPDPAIADADGEALFTQPHLSAGVRSYLESEGWMVTGDRALCPTDARTAETRLMERLEIETTHDPLFDLPGEGR</sequence>
<organism evidence="1 2">
    <name type="scientific">Lipingzhangella halophila</name>
    <dbReference type="NCBI Taxonomy" id="1783352"/>
    <lineage>
        <taxon>Bacteria</taxon>
        <taxon>Bacillati</taxon>
        <taxon>Actinomycetota</taxon>
        <taxon>Actinomycetes</taxon>
        <taxon>Streptosporangiales</taxon>
        <taxon>Nocardiopsidaceae</taxon>
        <taxon>Lipingzhangella</taxon>
    </lineage>
</organism>
<accession>A0A7W7W3K7</accession>
<evidence type="ECO:0000313" key="1">
    <source>
        <dbReference type="EMBL" id="MBB4931815.1"/>
    </source>
</evidence>
<proteinExistence type="predicted"/>
<protein>
    <submittedName>
        <fullName evidence="1">Uncharacterized protein</fullName>
    </submittedName>
</protein>
<gene>
    <name evidence="1" type="ORF">F4561_002635</name>
</gene>